<evidence type="ECO:0000256" key="2">
    <source>
        <dbReference type="ARBA" id="ARBA00022832"/>
    </source>
</evidence>
<comment type="caution">
    <text evidence="7">The sequence shown here is derived from an EMBL/GenBank/DDBJ whole genome shotgun (WGS) entry which is preliminary data.</text>
</comment>
<name>A0ABN8N6G7_9CNID</name>
<dbReference type="PANTHER" id="PTHR43272">
    <property type="entry name" value="LONG-CHAIN-FATTY-ACID--COA LIGASE"/>
    <property type="match status" value="1"/>
</dbReference>
<accession>A0ABN8N6G7</accession>
<organism evidence="7 8">
    <name type="scientific">Porites lobata</name>
    <dbReference type="NCBI Taxonomy" id="104759"/>
    <lineage>
        <taxon>Eukaryota</taxon>
        <taxon>Metazoa</taxon>
        <taxon>Cnidaria</taxon>
        <taxon>Anthozoa</taxon>
        <taxon>Hexacorallia</taxon>
        <taxon>Scleractinia</taxon>
        <taxon>Fungiina</taxon>
        <taxon>Poritidae</taxon>
        <taxon>Porites</taxon>
    </lineage>
</organism>
<evidence type="ECO:0000256" key="4">
    <source>
        <dbReference type="ARBA" id="ARBA00026121"/>
    </source>
</evidence>
<keyword evidence="8" id="KW-1185">Reference proteome</keyword>
<dbReference type="CDD" id="cd05933">
    <property type="entry name" value="ACSBG_like"/>
    <property type="match status" value="1"/>
</dbReference>
<keyword evidence="2" id="KW-0276">Fatty acid metabolism</keyword>
<dbReference type="PANTHER" id="PTHR43272:SF32">
    <property type="entry name" value="AMP-DEPENDENT SYNTHETASE_LIGASE DOMAIN-CONTAINING PROTEIN"/>
    <property type="match status" value="1"/>
</dbReference>
<feature type="domain" description="AMP-dependent synthetase/ligase" evidence="6">
    <location>
        <begin position="133"/>
        <end position="552"/>
    </location>
</feature>
<evidence type="ECO:0000256" key="5">
    <source>
        <dbReference type="SAM" id="MobiDB-lite"/>
    </source>
</evidence>
<dbReference type="EMBL" id="CALNXK010000010">
    <property type="protein sequence ID" value="CAH3042687.1"/>
    <property type="molecule type" value="Genomic_DNA"/>
</dbReference>
<keyword evidence="1" id="KW-0436">Ligase</keyword>
<dbReference type="InterPro" id="IPR020845">
    <property type="entry name" value="AMP-binding_CS"/>
</dbReference>
<reference evidence="7 8" key="1">
    <citation type="submission" date="2022-05" db="EMBL/GenBank/DDBJ databases">
        <authorList>
            <consortium name="Genoscope - CEA"/>
            <person name="William W."/>
        </authorList>
    </citation>
    <scope>NUCLEOTIDE SEQUENCE [LARGE SCALE GENOMIC DNA]</scope>
</reference>
<gene>
    <name evidence="7" type="ORF">PLOB_00001068</name>
</gene>
<evidence type="ECO:0000256" key="3">
    <source>
        <dbReference type="ARBA" id="ARBA00023098"/>
    </source>
</evidence>
<sequence length="746" mass="81575">MADASTVKSGHLEENNPLSKPSDVELILETGSTKAKDVQIVNGSVLYTGEEVASNGEVYSGTEKETHKQANGLEEHRTGHHNGGASPKSELGGVKLAPAESTWTIQADGAVNLRMGSSEATSRVPMTVVEGLQRAVRLAPNRVALAVKRNGEWMKWSYQEYYKSVCTAAKALIKLGLEPYHGVGIIGFNSPEWLISDLGTIFAGGLAVGIYTTNSPEACHFVAENCEANVIIVENKNQLQKILKVWDRLPHLKAVVQYLGDIEGEKPPNVYTWNEFMELGKDVAEETLQARIANLAPNKCCTLIYTSGTTGNPKGVMLSHDNVIWTADCALKHVHAGEKGPEHVVSYLPLSHIAAQILDIYMPINLAGSVYFAQPDALKGTLVQTLREVRPTLLFGVPRVYEKIMEKLKELGQQVTGVKRKIGNWAKGVALQGNMNLEQGRPLPFGWTLANGLVLKKIRLALGLDRCRLCFVGAAPVTLETLRYFQSINVPLYELYGMSECTGPMTVSIPGHITAGSCGIAMEGCEMKIINEDDDGNGEICMKGRHVFMGYLNNEEKSKEALDSEDWLHTGDIGKINENGQLFITGRIKELIITAGGENIAPVPIEDAIKEEVPLISNVMVIGDKRKYLSCLVTLKVDVDADTGEPSDNLTELAVKFCKSLTCEAKTVSEILSSNDEKIMKAIKEGIDRANAKAVSRAQKVQKFIILEKDFSIPGGELGPTLKLRRPIVSKMFKDKIDALYEDEHH</sequence>
<evidence type="ECO:0000313" key="8">
    <source>
        <dbReference type="Proteomes" id="UP001159405"/>
    </source>
</evidence>
<dbReference type="Proteomes" id="UP001159405">
    <property type="component" value="Unassembled WGS sequence"/>
</dbReference>
<dbReference type="Pfam" id="PF23562">
    <property type="entry name" value="AMP-binding_C_3"/>
    <property type="match status" value="1"/>
</dbReference>
<dbReference type="Pfam" id="PF00501">
    <property type="entry name" value="AMP-binding"/>
    <property type="match status" value="1"/>
</dbReference>
<evidence type="ECO:0000256" key="1">
    <source>
        <dbReference type="ARBA" id="ARBA00022598"/>
    </source>
</evidence>
<evidence type="ECO:0000313" key="7">
    <source>
        <dbReference type="EMBL" id="CAH3042687.1"/>
    </source>
</evidence>
<dbReference type="InterPro" id="IPR042099">
    <property type="entry name" value="ANL_N_sf"/>
</dbReference>
<evidence type="ECO:0000259" key="6">
    <source>
        <dbReference type="Pfam" id="PF00501"/>
    </source>
</evidence>
<feature type="region of interest" description="Disordered" evidence="5">
    <location>
        <begin position="1"/>
        <end position="23"/>
    </location>
</feature>
<dbReference type="PROSITE" id="PS00455">
    <property type="entry name" value="AMP_BINDING"/>
    <property type="match status" value="1"/>
</dbReference>
<dbReference type="InterPro" id="IPR000873">
    <property type="entry name" value="AMP-dep_synth/lig_dom"/>
</dbReference>
<keyword evidence="3" id="KW-0443">Lipid metabolism</keyword>
<protein>
    <recommendedName>
        <fullName evidence="4">long-chain-fatty-acid--CoA ligase</fullName>
        <ecNumber evidence="4">6.2.1.3</ecNumber>
    </recommendedName>
</protein>
<proteinExistence type="predicted"/>
<dbReference type="EC" id="6.2.1.3" evidence="4"/>
<dbReference type="SUPFAM" id="SSF56801">
    <property type="entry name" value="Acetyl-CoA synthetase-like"/>
    <property type="match status" value="1"/>
</dbReference>
<dbReference type="Gene3D" id="3.40.50.12780">
    <property type="entry name" value="N-terminal domain of ligase-like"/>
    <property type="match status" value="2"/>
</dbReference>